<organism evidence="2 5">
    <name type="scientific">Alcaligenes xylosoxydans xylosoxydans</name>
    <name type="common">Achromobacter xylosoxidans</name>
    <dbReference type="NCBI Taxonomy" id="85698"/>
    <lineage>
        <taxon>Bacteria</taxon>
        <taxon>Pseudomonadati</taxon>
        <taxon>Pseudomonadota</taxon>
        <taxon>Betaproteobacteria</taxon>
        <taxon>Burkholderiales</taxon>
        <taxon>Alcaligenaceae</taxon>
        <taxon>Achromobacter</taxon>
    </lineage>
</organism>
<keyword evidence="1" id="KW-0472">Membrane</keyword>
<keyword evidence="1" id="KW-1133">Transmembrane helix</keyword>
<accession>A0A0D6HAM9</accession>
<keyword evidence="1" id="KW-0812">Transmembrane</keyword>
<evidence type="ECO:0000313" key="5">
    <source>
        <dbReference type="Proteomes" id="UP001141992"/>
    </source>
</evidence>
<reference evidence="3 4" key="1">
    <citation type="submission" date="2016-09" db="EMBL/GenBank/DDBJ databases">
        <title>Phylogenomics of Achromobacter.</title>
        <authorList>
            <person name="Jeukens J."/>
            <person name="Freschi L."/>
            <person name="Vincent A.T."/>
            <person name="Emond-Rheault J.-G."/>
            <person name="Kukavica-Ibrulj I."/>
            <person name="Charette S.J."/>
            <person name="Levesque R.C."/>
        </authorList>
    </citation>
    <scope>NUCLEOTIDE SEQUENCE [LARGE SCALE GENOMIC DNA]</scope>
    <source>
        <strain evidence="3 4">AUS488</strain>
    </source>
</reference>
<dbReference type="KEGG" id="axx:ERS451415_02259"/>
<evidence type="ECO:0000313" key="2">
    <source>
        <dbReference type="EMBL" id="MCZ8404249.1"/>
    </source>
</evidence>
<dbReference type="InterPro" id="IPR004448">
    <property type="entry name" value="Nitrate_reductase_NapE"/>
</dbReference>
<dbReference type="GeneID" id="75276223"/>
<protein>
    <submittedName>
        <fullName evidence="2">Periplasmic nitrate reductase, NapE protein</fullName>
    </submittedName>
</protein>
<dbReference type="AlphaFoldDB" id="A0A0D6HAM9"/>
<dbReference type="EMBL" id="MJMN01000009">
    <property type="protein sequence ID" value="OMG89836.1"/>
    <property type="molecule type" value="Genomic_DNA"/>
</dbReference>
<evidence type="ECO:0000313" key="3">
    <source>
        <dbReference type="EMBL" id="OMG89836.1"/>
    </source>
</evidence>
<proteinExistence type="predicted"/>
<dbReference type="EMBL" id="JAPZVI010000022">
    <property type="protein sequence ID" value="MCZ8404249.1"/>
    <property type="molecule type" value="Genomic_DNA"/>
</dbReference>
<dbReference type="Proteomes" id="UP000187251">
    <property type="component" value="Unassembled WGS sequence"/>
</dbReference>
<dbReference type="NCBIfam" id="TIGR02973">
    <property type="entry name" value="nitrate_rd_NapE"/>
    <property type="match status" value="1"/>
</dbReference>
<feature type="transmembrane region" description="Helical" evidence="1">
    <location>
        <begin position="17"/>
        <end position="43"/>
    </location>
</feature>
<dbReference type="InterPro" id="IPR010649">
    <property type="entry name" value="NapE_TorE"/>
</dbReference>
<dbReference type="PATRIC" id="fig|85698.15.peg.4996"/>
<comment type="caution">
    <text evidence="2">The sequence shown here is derived from an EMBL/GenBank/DDBJ whole genome shotgun (WGS) entry which is preliminary data.</text>
</comment>
<dbReference type="Proteomes" id="UP001141992">
    <property type="component" value="Unassembled WGS sequence"/>
</dbReference>
<reference evidence="2" key="2">
    <citation type="submission" date="2022-12" db="EMBL/GenBank/DDBJ databases">
        <authorList>
            <person name="Voronina O.L."/>
            <person name="Kunda M.S."/>
            <person name="Ryzhova N."/>
            <person name="Aksenova E.I."/>
        </authorList>
    </citation>
    <scope>NUCLEOTIDE SEQUENCE</scope>
    <source>
        <strain evidence="2">SCCH136:Ach223948</strain>
    </source>
</reference>
<evidence type="ECO:0000256" key="1">
    <source>
        <dbReference type="SAM" id="Phobius"/>
    </source>
</evidence>
<name>A0A0D6HAM9_ALCXX</name>
<gene>
    <name evidence="2" type="primary">napE</name>
    <name evidence="3" type="ORF">BIZ92_23830</name>
    <name evidence="2" type="ORF">O9570_22520</name>
</gene>
<dbReference type="eggNOG" id="COG4459">
    <property type="taxonomic scope" value="Bacteria"/>
</dbReference>
<dbReference type="RefSeq" id="WP_006384993.1">
    <property type="nucleotide sequence ID" value="NZ_AP028040.1"/>
</dbReference>
<evidence type="ECO:0000313" key="4">
    <source>
        <dbReference type="Proteomes" id="UP000187251"/>
    </source>
</evidence>
<dbReference type="OrthoDB" id="7596241at2"/>
<sequence>MSNESDGYTKPQELRSFLFLTAVMAPVLTVIIVAGYGFMVWFYQLFAGPPGS</sequence>
<dbReference type="Pfam" id="PF06796">
    <property type="entry name" value="NapE"/>
    <property type="match status" value="1"/>
</dbReference>